<comment type="similarity">
    <text evidence="1">Belongs to the peptidase S66 family.</text>
</comment>
<accession>A0A8T5GG20</accession>
<feature type="domain" description="LD-carboxypeptidase C-terminal" evidence="4">
    <location>
        <begin position="197"/>
        <end position="310"/>
    </location>
</feature>
<dbReference type="EMBL" id="JABJNZ010000063">
    <property type="protein sequence ID" value="MBT4870931.1"/>
    <property type="molecule type" value="Genomic_DNA"/>
</dbReference>
<dbReference type="InterPro" id="IPR040921">
    <property type="entry name" value="Peptidase_S66C"/>
</dbReference>
<comment type="caution">
    <text evidence="5">The sequence shown here is derived from an EMBL/GenBank/DDBJ whole genome shotgun (WGS) entry which is preliminary data.</text>
</comment>
<evidence type="ECO:0000259" key="4">
    <source>
        <dbReference type="Pfam" id="PF17676"/>
    </source>
</evidence>
<feature type="domain" description="LD-carboxypeptidase N-terminal" evidence="3">
    <location>
        <begin position="12"/>
        <end position="131"/>
    </location>
</feature>
<dbReference type="InterPro" id="IPR027461">
    <property type="entry name" value="Carboxypeptidase_A_C_sf"/>
</dbReference>
<name>A0A8T5GG20_9ARCH</name>
<dbReference type="AlphaFoldDB" id="A0A8T5GG20"/>
<reference evidence="5" key="1">
    <citation type="journal article" date="2021" name="ISME J.">
        <title>Mercury methylation by metabolically versatile and cosmopolitan marine bacteria.</title>
        <authorList>
            <person name="Lin H."/>
            <person name="Ascher D.B."/>
            <person name="Myung Y."/>
            <person name="Lamborg C.H."/>
            <person name="Hallam S.J."/>
            <person name="Gionfriddo C.M."/>
            <person name="Holt K.E."/>
            <person name="Moreau J.W."/>
        </authorList>
    </citation>
    <scope>NUCLEOTIDE SEQUENCE</scope>
    <source>
        <strain evidence="5">SI075_bin30</strain>
    </source>
</reference>
<dbReference type="PANTHER" id="PTHR30237">
    <property type="entry name" value="MURAMOYLTETRAPEPTIDE CARBOXYPEPTIDASE"/>
    <property type="match status" value="1"/>
</dbReference>
<evidence type="ECO:0000259" key="3">
    <source>
        <dbReference type="Pfam" id="PF02016"/>
    </source>
</evidence>
<evidence type="ECO:0000313" key="6">
    <source>
        <dbReference type="Proteomes" id="UP000722459"/>
    </source>
</evidence>
<evidence type="ECO:0000313" key="5">
    <source>
        <dbReference type="EMBL" id="MBT4870931.1"/>
    </source>
</evidence>
<protein>
    <submittedName>
        <fullName evidence="5">LD-carboxypeptidase</fullName>
    </submittedName>
</protein>
<organism evidence="5 6">
    <name type="scientific">Candidatus Iainarchaeum sp</name>
    <dbReference type="NCBI Taxonomy" id="3101447"/>
    <lineage>
        <taxon>Archaea</taxon>
        <taxon>Candidatus Iainarchaeota</taxon>
        <taxon>Candidatus Iainarchaeia</taxon>
        <taxon>Candidatus Iainarchaeales</taxon>
        <taxon>Candidatus Iainarchaeaceae</taxon>
        <taxon>Candidatus Iainarchaeum</taxon>
    </lineage>
</organism>
<dbReference type="PANTHER" id="PTHR30237:SF6">
    <property type="entry name" value="CARBOXYPEPTIDASE YOCD-RELATED"/>
    <property type="match status" value="1"/>
</dbReference>
<evidence type="ECO:0000256" key="1">
    <source>
        <dbReference type="ARBA" id="ARBA00010233"/>
    </source>
</evidence>
<dbReference type="PIRSF" id="PIRSF028757">
    <property type="entry name" value="LD-carboxypeptidase"/>
    <property type="match status" value="1"/>
</dbReference>
<dbReference type="InterPro" id="IPR040449">
    <property type="entry name" value="Peptidase_S66_N"/>
</dbReference>
<proteinExistence type="inferred from homology"/>
<dbReference type="Gene3D" id="3.40.50.10740">
    <property type="entry name" value="Class I glutamine amidotransferase-like"/>
    <property type="match status" value="1"/>
</dbReference>
<dbReference type="InterPro" id="IPR029062">
    <property type="entry name" value="Class_I_gatase-like"/>
</dbReference>
<dbReference type="Pfam" id="PF02016">
    <property type="entry name" value="Peptidase_S66"/>
    <property type="match status" value="1"/>
</dbReference>
<dbReference type="SUPFAM" id="SSF141986">
    <property type="entry name" value="LD-carboxypeptidase A C-terminal domain-like"/>
    <property type="match status" value="1"/>
</dbReference>
<dbReference type="InterPro" id="IPR003507">
    <property type="entry name" value="S66_fam"/>
</dbReference>
<dbReference type="InterPro" id="IPR027478">
    <property type="entry name" value="LdcA_N"/>
</dbReference>
<dbReference type="GO" id="GO:0016787">
    <property type="term" value="F:hydrolase activity"/>
    <property type="evidence" value="ECO:0007669"/>
    <property type="project" value="UniProtKB-KW"/>
</dbReference>
<dbReference type="Proteomes" id="UP000722459">
    <property type="component" value="Unassembled WGS sequence"/>
</dbReference>
<gene>
    <name evidence="5" type="ORF">HON47_05125</name>
</gene>
<evidence type="ECO:0000256" key="2">
    <source>
        <dbReference type="ARBA" id="ARBA00022801"/>
    </source>
</evidence>
<keyword evidence="2" id="KW-0378">Hydrolase</keyword>
<dbReference type="SUPFAM" id="SSF52317">
    <property type="entry name" value="Class I glutamine amidotransferase-like"/>
    <property type="match status" value="1"/>
</dbReference>
<dbReference type="CDD" id="cd07062">
    <property type="entry name" value="Peptidase_S66_mccF_like"/>
    <property type="match status" value="1"/>
</dbReference>
<dbReference type="Pfam" id="PF17676">
    <property type="entry name" value="Peptidase_S66C"/>
    <property type="match status" value="1"/>
</dbReference>
<sequence>MIPERLNAGDEVRVISPSKSMSLISREAKQIANKRFEDMGLEISFSDNVSESNKFNSSSIKSRINDLHEAFEDKNVKGIITTIGGFNSSQLLKYIDFDLIKNNPKVFCGYSDITALQNAILAKTGLVTYSGPHYSTFGMKKGFDYTLDYFKKCLMENSPFDIVASKEWSDDSWFLNQEKRKFVKNSGYQVFSNGDAKGEIVGGNLCTLNLLQGTEFMPSLKNKILFIEDDEETNLNTFDRDLQSLIHQPDFESVKAMVIGRFQNASEMNLSLLKKNISTKKELKNIPIIANVDFGHTSPMVTFPIGGKAVISTKNKKIEIIKH</sequence>
<dbReference type="Gene3D" id="3.50.30.60">
    <property type="entry name" value="LD-carboxypeptidase A C-terminal domain-like"/>
    <property type="match status" value="1"/>
</dbReference>